<accession>A0A7W6R9V8</accession>
<evidence type="ECO:0000256" key="5">
    <source>
        <dbReference type="SAM" id="MobiDB-lite"/>
    </source>
</evidence>
<feature type="transmembrane region" description="Helical" evidence="6">
    <location>
        <begin position="114"/>
        <end position="135"/>
    </location>
</feature>
<feature type="compositionally biased region" description="Basic and acidic residues" evidence="5">
    <location>
        <begin position="224"/>
        <end position="234"/>
    </location>
</feature>
<evidence type="ECO:0000313" key="7">
    <source>
        <dbReference type="EMBL" id="MBB4264594.1"/>
    </source>
</evidence>
<gene>
    <name evidence="7" type="ORF">GGD89_000200</name>
</gene>
<reference evidence="7 8" key="1">
    <citation type="submission" date="2020-08" db="EMBL/GenBank/DDBJ databases">
        <title>Genome sequencing of Purple Non-Sulfur Bacteria from various extreme environments.</title>
        <authorList>
            <person name="Mayer M."/>
        </authorList>
    </citation>
    <scope>NUCLEOTIDE SEQUENCE [LARGE SCALE GENOMIC DNA]</scope>
    <source>
        <strain evidence="7 8">JA131</strain>
    </source>
</reference>
<sequence>MTDDAHAEPPPRSSSDLDRGDEPIPDGRDDGRDNGGDNGRDDGDGGADDLPTVADLIHAEAQSLVRGNVIAAMAIGLVPVPVVDVASVVGLSVRMVHGLSQCYGVPFSNEAARAALIALIPAVLPVTAVGSMASAVKSVPIVGSVVGAGGVSLLSGAVVYALGQVFIRHYERGGTLHDIKLDAARAHFKSALAQGRQVASRMRDRVDGVGPRPAGSADAARSPAGEHPRAESQP</sequence>
<keyword evidence="4 6" id="KW-0472">Membrane</keyword>
<dbReference type="RefSeq" id="WP_184042225.1">
    <property type="nucleotide sequence ID" value="NZ_JACIGK010000001.1"/>
</dbReference>
<evidence type="ECO:0000256" key="2">
    <source>
        <dbReference type="ARBA" id="ARBA00022692"/>
    </source>
</evidence>
<organism evidence="7 8">
    <name type="scientific">Roseospira visakhapatnamensis</name>
    <dbReference type="NCBI Taxonomy" id="390880"/>
    <lineage>
        <taxon>Bacteria</taxon>
        <taxon>Pseudomonadati</taxon>
        <taxon>Pseudomonadota</taxon>
        <taxon>Alphaproteobacteria</taxon>
        <taxon>Rhodospirillales</taxon>
        <taxon>Rhodospirillaceae</taxon>
        <taxon>Roseospira</taxon>
    </lineage>
</organism>
<keyword evidence="8" id="KW-1185">Reference proteome</keyword>
<evidence type="ECO:0000256" key="3">
    <source>
        <dbReference type="ARBA" id="ARBA00022989"/>
    </source>
</evidence>
<feature type="region of interest" description="Disordered" evidence="5">
    <location>
        <begin position="1"/>
        <end position="51"/>
    </location>
</feature>
<comment type="subcellular location">
    <subcellularLocation>
        <location evidence="1">Membrane</location>
        <topology evidence="1">Multi-pass membrane protein</topology>
    </subcellularLocation>
</comment>
<feature type="region of interest" description="Disordered" evidence="5">
    <location>
        <begin position="195"/>
        <end position="234"/>
    </location>
</feature>
<evidence type="ECO:0000256" key="1">
    <source>
        <dbReference type="ARBA" id="ARBA00004141"/>
    </source>
</evidence>
<proteinExistence type="predicted"/>
<comment type="caution">
    <text evidence="7">The sequence shown here is derived from an EMBL/GenBank/DDBJ whole genome shotgun (WGS) entry which is preliminary data.</text>
</comment>
<dbReference type="Proteomes" id="UP000554286">
    <property type="component" value="Unassembled WGS sequence"/>
</dbReference>
<evidence type="ECO:0000313" key="8">
    <source>
        <dbReference type="Proteomes" id="UP000554286"/>
    </source>
</evidence>
<keyword evidence="2 6" id="KW-0812">Transmembrane</keyword>
<feature type="compositionally biased region" description="Basic and acidic residues" evidence="5">
    <location>
        <begin position="1"/>
        <end position="43"/>
    </location>
</feature>
<feature type="transmembrane region" description="Helical" evidence="6">
    <location>
        <begin position="141"/>
        <end position="162"/>
    </location>
</feature>
<evidence type="ECO:0000256" key="6">
    <source>
        <dbReference type="SAM" id="Phobius"/>
    </source>
</evidence>
<dbReference type="AlphaFoldDB" id="A0A7W6R9V8"/>
<evidence type="ECO:0000256" key="4">
    <source>
        <dbReference type="ARBA" id="ARBA00023136"/>
    </source>
</evidence>
<dbReference type="EMBL" id="JACIGK010000001">
    <property type="protein sequence ID" value="MBB4264594.1"/>
    <property type="molecule type" value="Genomic_DNA"/>
</dbReference>
<feature type="transmembrane region" description="Helical" evidence="6">
    <location>
        <begin position="69"/>
        <end position="93"/>
    </location>
</feature>
<dbReference type="GO" id="GO:0016020">
    <property type="term" value="C:membrane"/>
    <property type="evidence" value="ECO:0007669"/>
    <property type="project" value="UniProtKB-SubCell"/>
</dbReference>
<protein>
    <submittedName>
        <fullName evidence="7">Uncharacterized protein (DUF697 family)</fullName>
    </submittedName>
</protein>
<name>A0A7W6R9V8_9PROT</name>
<keyword evidence="3 6" id="KW-1133">Transmembrane helix</keyword>
<dbReference type="Pfam" id="PF05128">
    <property type="entry name" value="DUF697"/>
    <property type="match status" value="1"/>
</dbReference>
<dbReference type="InterPro" id="IPR021147">
    <property type="entry name" value="DUF697"/>
</dbReference>